<feature type="region of interest" description="Disordered" evidence="5">
    <location>
        <begin position="272"/>
        <end position="349"/>
    </location>
</feature>
<accession>A0A7W5TRB9</accession>
<evidence type="ECO:0000256" key="3">
    <source>
        <dbReference type="ARBA" id="ARBA00022801"/>
    </source>
</evidence>
<sequence length="568" mass="59850">MKSHLEDWDGDFASFLNNFLGNADFLDENGEIDEQQLTYRIQQLRADAEQTQVSAAAADAEVEDEEALSEEEEAEEPAAASSDEGGEAASEETSEEPSGFDSLTSEQQELLALGAELEDAGDARSYYSNSVLENSNFTRASGGVNWEAVAAHVDYLESQEEAEESASEAPSPSPSATPSPSAAPSPSATPSPSDTPSPSSSATDNASVSTASNESSPASFDSLSSDQRELLAETGELENGSSARDYYRMVLDNSNFTTSGGTVNWTVLEGHRSYLQAQEEEEEEEAAPSPSPTRSATPSSTPSPSATPTPTPSQTATSTPSPSPSTSAPAQRATTNSTPSIPSWGDLPSSMQSLLSTGARLESGFSGSGGDYYRAVLNNPDLTTADGRVSQNALQWHVDYLERQDRASSTPSPSRTQSASPTPTPTPTQTSTPTPTATQTQSSNVQEASSGGGNAAQIAMNWAVNTANRSNTYYRLGANGPDAWDCSSFTQAAYAQAGISLGRTTYDQITQGRQVSWDERQPGDLIFWGDYHMAIYLGNGQIVDAGSPSSGVTVRSVFGSPTTVRRVT</sequence>
<keyword evidence="3 7" id="KW-0378">Hydrolase</keyword>
<dbReference type="RefSeq" id="WP_183358194.1">
    <property type="nucleotide sequence ID" value="NZ_BAABKR010000001.1"/>
</dbReference>
<feature type="compositionally biased region" description="Low complexity" evidence="5">
    <location>
        <begin position="196"/>
        <end position="225"/>
    </location>
</feature>
<dbReference type="EMBL" id="JACIBT010000003">
    <property type="protein sequence ID" value="MBB3667780.1"/>
    <property type="molecule type" value="Genomic_DNA"/>
</dbReference>
<keyword evidence="8" id="KW-1185">Reference proteome</keyword>
<feature type="compositionally biased region" description="Acidic residues" evidence="5">
    <location>
        <begin position="84"/>
        <end position="95"/>
    </location>
</feature>
<feature type="compositionally biased region" description="Acidic residues" evidence="5">
    <location>
        <begin position="60"/>
        <end position="76"/>
    </location>
</feature>
<dbReference type="PANTHER" id="PTHR47359:SF3">
    <property type="entry name" value="NLP_P60 DOMAIN-CONTAINING PROTEIN-RELATED"/>
    <property type="match status" value="1"/>
</dbReference>
<organism evidence="7 8">
    <name type="scientific">Garicola koreensis</name>
    <dbReference type="NCBI Taxonomy" id="1262554"/>
    <lineage>
        <taxon>Bacteria</taxon>
        <taxon>Bacillati</taxon>
        <taxon>Actinomycetota</taxon>
        <taxon>Actinomycetes</taxon>
        <taxon>Micrococcales</taxon>
        <taxon>Micrococcaceae</taxon>
        <taxon>Garicola</taxon>
    </lineage>
</organism>
<feature type="compositionally biased region" description="Low complexity" evidence="5">
    <location>
        <begin position="292"/>
        <end position="304"/>
    </location>
</feature>
<dbReference type="PROSITE" id="PS51935">
    <property type="entry name" value="NLPC_P60"/>
    <property type="match status" value="1"/>
</dbReference>
<proteinExistence type="inferred from homology"/>
<dbReference type="AlphaFoldDB" id="A0A7W5TRB9"/>
<protein>
    <submittedName>
        <fullName evidence="7">Cell wall-associated NlpC family hydrolase</fullName>
    </submittedName>
</protein>
<keyword evidence="2" id="KW-0645">Protease</keyword>
<evidence type="ECO:0000256" key="4">
    <source>
        <dbReference type="ARBA" id="ARBA00022807"/>
    </source>
</evidence>
<feature type="compositionally biased region" description="Low complexity" evidence="5">
    <location>
        <begin position="106"/>
        <end position="115"/>
    </location>
</feature>
<dbReference type="Pfam" id="PF00877">
    <property type="entry name" value="NLPC_P60"/>
    <property type="match status" value="1"/>
</dbReference>
<feature type="compositionally biased region" description="Pro residues" evidence="5">
    <location>
        <begin position="171"/>
        <end position="195"/>
    </location>
</feature>
<dbReference type="PANTHER" id="PTHR47359">
    <property type="entry name" value="PEPTIDOGLYCAN DL-ENDOPEPTIDASE CWLO"/>
    <property type="match status" value="1"/>
</dbReference>
<dbReference type="SUPFAM" id="SSF54001">
    <property type="entry name" value="Cysteine proteinases"/>
    <property type="match status" value="1"/>
</dbReference>
<evidence type="ECO:0000259" key="6">
    <source>
        <dbReference type="PROSITE" id="PS51935"/>
    </source>
</evidence>
<reference evidence="7 8" key="1">
    <citation type="submission" date="2020-08" db="EMBL/GenBank/DDBJ databases">
        <title>Sequencing the genomes of 1000 actinobacteria strains.</title>
        <authorList>
            <person name="Klenk H.-P."/>
        </authorList>
    </citation>
    <scope>NUCLEOTIDE SEQUENCE [LARGE SCALE GENOMIC DNA]</scope>
    <source>
        <strain evidence="7 8">DSM 28238</strain>
    </source>
</reference>
<feature type="compositionally biased region" description="Acidic residues" evidence="5">
    <location>
        <begin position="157"/>
        <end position="166"/>
    </location>
</feature>
<feature type="compositionally biased region" description="Low complexity" evidence="5">
    <location>
        <begin position="407"/>
        <end position="443"/>
    </location>
</feature>
<dbReference type="Proteomes" id="UP000547528">
    <property type="component" value="Unassembled WGS sequence"/>
</dbReference>
<feature type="compositionally biased region" description="Low complexity" evidence="5">
    <location>
        <begin position="49"/>
        <end position="59"/>
    </location>
</feature>
<evidence type="ECO:0000256" key="2">
    <source>
        <dbReference type="ARBA" id="ARBA00022670"/>
    </source>
</evidence>
<evidence type="ECO:0000313" key="7">
    <source>
        <dbReference type="EMBL" id="MBB3667780.1"/>
    </source>
</evidence>
<feature type="domain" description="NlpC/P60" evidence="6">
    <location>
        <begin position="449"/>
        <end position="568"/>
    </location>
</feature>
<feature type="compositionally biased region" description="Low complexity" evidence="5">
    <location>
        <begin position="312"/>
        <end position="335"/>
    </location>
</feature>
<comment type="similarity">
    <text evidence="1">Belongs to the peptidase C40 family.</text>
</comment>
<feature type="region of interest" description="Disordered" evidence="5">
    <location>
        <begin position="48"/>
        <end position="116"/>
    </location>
</feature>
<dbReference type="InterPro" id="IPR051794">
    <property type="entry name" value="PG_Endopeptidase_C40"/>
</dbReference>
<dbReference type="InterPro" id="IPR000064">
    <property type="entry name" value="NLP_P60_dom"/>
</dbReference>
<feature type="region of interest" description="Disordered" evidence="5">
    <location>
        <begin position="155"/>
        <end position="244"/>
    </location>
</feature>
<evidence type="ECO:0000256" key="1">
    <source>
        <dbReference type="ARBA" id="ARBA00007074"/>
    </source>
</evidence>
<keyword evidence="4" id="KW-0788">Thiol protease</keyword>
<feature type="region of interest" description="Disordered" evidence="5">
    <location>
        <begin position="404"/>
        <end position="453"/>
    </location>
</feature>
<dbReference type="GO" id="GO:0006508">
    <property type="term" value="P:proteolysis"/>
    <property type="evidence" value="ECO:0007669"/>
    <property type="project" value="UniProtKB-KW"/>
</dbReference>
<gene>
    <name evidence="7" type="ORF">FHX47_001401</name>
</gene>
<comment type="caution">
    <text evidence="7">The sequence shown here is derived from an EMBL/GenBank/DDBJ whole genome shotgun (WGS) entry which is preliminary data.</text>
</comment>
<evidence type="ECO:0000313" key="8">
    <source>
        <dbReference type="Proteomes" id="UP000547528"/>
    </source>
</evidence>
<evidence type="ECO:0000256" key="5">
    <source>
        <dbReference type="SAM" id="MobiDB-lite"/>
    </source>
</evidence>
<dbReference type="Gene3D" id="3.90.1720.10">
    <property type="entry name" value="endopeptidase domain like (from Nostoc punctiforme)"/>
    <property type="match status" value="1"/>
</dbReference>
<dbReference type="InterPro" id="IPR038765">
    <property type="entry name" value="Papain-like_cys_pep_sf"/>
</dbReference>
<dbReference type="GO" id="GO:0008234">
    <property type="term" value="F:cysteine-type peptidase activity"/>
    <property type="evidence" value="ECO:0007669"/>
    <property type="project" value="UniProtKB-KW"/>
</dbReference>
<name>A0A7W5TRB9_9MICC</name>